<sequence>MEFQNLIESRRSVRKYADKEVTREQVEEIIRAAQEAPSWKNQQTSKYYCVLSKEKREEIRTTCFPSFNEQRSLNAALIVTAYEKNNVGFDDNGQPINELGNGWGCYDLGLQNMIFMLKAKELGLDTLVMGIRDGQKLRAALNIPENEEIGAVLALGYADEEPKKPRRRELSDIAKIF</sequence>
<dbReference type="EMBL" id="JEOB01000004">
    <property type="protein sequence ID" value="EXM38037.1"/>
    <property type="molecule type" value="Genomic_DNA"/>
</dbReference>
<dbReference type="Proteomes" id="UP000021369">
    <property type="component" value="Unassembled WGS sequence"/>
</dbReference>
<comment type="similarity">
    <text evidence="1">Belongs to the nitroreductase family.</text>
</comment>
<proteinExistence type="inferred from homology"/>
<comment type="caution">
    <text evidence="4">The sequence shown here is derived from an EMBL/GenBank/DDBJ whole genome shotgun (WGS) entry which is preliminary data.</text>
</comment>
<organism evidence="4 5">
    <name type="scientific">Ruminococcus albus SY3</name>
    <dbReference type="NCBI Taxonomy" id="1341156"/>
    <lineage>
        <taxon>Bacteria</taxon>
        <taxon>Bacillati</taxon>
        <taxon>Bacillota</taxon>
        <taxon>Clostridia</taxon>
        <taxon>Eubacteriales</taxon>
        <taxon>Oscillospiraceae</taxon>
        <taxon>Ruminococcus</taxon>
    </lineage>
</organism>
<dbReference type="AlphaFoldDB" id="A0A011UXV4"/>
<dbReference type="InterPro" id="IPR029479">
    <property type="entry name" value="Nitroreductase"/>
</dbReference>
<evidence type="ECO:0000313" key="5">
    <source>
        <dbReference type="Proteomes" id="UP000021369"/>
    </source>
</evidence>
<evidence type="ECO:0000256" key="2">
    <source>
        <dbReference type="ARBA" id="ARBA00023002"/>
    </source>
</evidence>
<name>A0A011UXV4_RUMAL</name>
<dbReference type="PANTHER" id="PTHR43673">
    <property type="entry name" value="NAD(P)H NITROREDUCTASE YDGI-RELATED"/>
    <property type="match status" value="1"/>
</dbReference>
<evidence type="ECO:0000313" key="4">
    <source>
        <dbReference type="EMBL" id="EXM38037.1"/>
    </source>
</evidence>
<keyword evidence="5" id="KW-1185">Reference proteome</keyword>
<dbReference type="InterPro" id="IPR000415">
    <property type="entry name" value="Nitroreductase-like"/>
</dbReference>
<dbReference type="PANTHER" id="PTHR43673:SF10">
    <property type="entry name" value="NADH DEHYDROGENASE_NAD(P)H NITROREDUCTASE XCC3605-RELATED"/>
    <property type="match status" value="1"/>
</dbReference>
<gene>
    <name evidence="4" type="ORF">RASY3_17210</name>
</gene>
<keyword evidence="2" id="KW-0560">Oxidoreductase</keyword>
<dbReference type="Pfam" id="PF00881">
    <property type="entry name" value="Nitroreductase"/>
    <property type="match status" value="1"/>
</dbReference>
<feature type="domain" description="Nitroreductase" evidence="3">
    <location>
        <begin position="7"/>
        <end position="157"/>
    </location>
</feature>
<dbReference type="OrthoDB" id="9812105at2"/>
<protein>
    <submittedName>
        <fullName evidence="4">Nitroreductase</fullName>
    </submittedName>
</protein>
<dbReference type="PATRIC" id="fig|1341156.4.peg.3043"/>
<dbReference type="GO" id="GO:0016491">
    <property type="term" value="F:oxidoreductase activity"/>
    <property type="evidence" value="ECO:0007669"/>
    <property type="project" value="UniProtKB-KW"/>
</dbReference>
<dbReference type="SUPFAM" id="SSF55469">
    <property type="entry name" value="FMN-dependent nitroreductase-like"/>
    <property type="match status" value="1"/>
</dbReference>
<evidence type="ECO:0000259" key="3">
    <source>
        <dbReference type="Pfam" id="PF00881"/>
    </source>
</evidence>
<dbReference type="RefSeq" id="WP_037290149.1">
    <property type="nucleotide sequence ID" value="NZ_JEOB01000004.1"/>
</dbReference>
<dbReference type="CDD" id="cd02136">
    <property type="entry name" value="PnbA_NfnB-like"/>
    <property type="match status" value="1"/>
</dbReference>
<evidence type="ECO:0000256" key="1">
    <source>
        <dbReference type="ARBA" id="ARBA00007118"/>
    </source>
</evidence>
<dbReference type="Gene3D" id="3.40.109.10">
    <property type="entry name" value="NADH Oxidase"/>
    <property type="match status" value="1"/>
</dbReference>
<reference evidence="4 5" key="1">
    <citation type="submission" date="2013-06" db="EMBL/GenBank/DDBJ databases">
        <title>Rumen cellulosomics: divergent fiber-degrading strategies revealed by comparative genome-wide analysis of six Ruminococcal strains.</title>
        <authorList>
            <person name="Dassa B."/>
            <person name="Borovok I."/>
            <person name="Lamed R."/>
            <person name="Flint H."/>
            <person name="Yeoman C.J."/>
            <person name="White B."/>
            <person name="Bayer E.A."/>
        </authorList>
    </citation>
    <scope>NUCLEOTIDE SEQUENCE [LARGE SCALE GENOMIC DNA]</scope>
    <source>
        <strain evidence="4 5">SY3</strain>
    </source>
</reference>
<accession>A0A011UXV4</accession>